<evidence type="ECO:0000313" key="3">
    <source>
        <dbReference type="WBParaSite" id="ALUE_0001662901-mRNA-1"/>
    </source>
</evidence>
<sequence>MNFEILLKVFLTFDLLSLFKGMLNLHFFSEVNDEQQIMLVNDSRLHYVS</sequence>
<dbReference type="Proteomes" id="UP000036681">
    <property type="component" value="Unplaced"/>
</dbReference>
<dbReference type="AlphaFoldDB" id="A0A0M3IES4"/>
<feature type="chain" id="PRO_5005656839" evidence="1">
    <location>
        <begin position="22"/>
        <end position="49"/>
    </location>
</feature>
<keyword evidence="2" id="KW-1185">Reference proteome</keyword>
<keyword evidence="1" id="KW-0732">Signal</keyword>
<accession>A0A0M3IES4</accession>
<feature type="signal peptide" evidence="1">
    <location>
        <begin position="1"/>
        <end position="21"/>
    </location>
</feature>
<name>A0A0M3IES4_ASCLU</name>
<evidence type="ECO:0000256" key="1">
    <source>
        <dbReference type="SAM" id="SignalP"/>
    </source>
</evidence>
<reference evidence="3" key="1">
    <citation type="submission" date="2017-02" db="UniProtKB">
        <authorList>
            <consortium name="WormBaseParasite"/>
        </authorList>
    </citation>
    <scope>IDENTIFICATION</scope>
</reference>
<proteinExistence type="predicted"/>
<dbReference type="WBParaSite" id="ALUE_0001662901-mRNA-1">
    <property type="protein sequence ID" value="ALUE_0001662901-mRNA-1"/>
    <property type="gene ID" value="ALUE_0001662901"/>
</dbReference>
<protein>
    <submittedName>
        <fullName evidence="3">Uncharacterized protein</fullName>
    </submittedName>
</protein>
<organism evidence="2 3">
    <name type="scientific">Ascaris lumbricoides</name>
    <name type="common">Giant roundworm</name>
    <dbReference type="NCBI Taxonomy" id="6252"/>
    <lineage>
        <taxon>Eukaryota</taxon>
        <taxon>Metazoa</taxon>
        <taxon>Ecdysozoa</taxon>
        <taxon>Nematoda</taxon>
        <taxon>Chromadorea</taxon>
        <taxon>Rhabditida</taxon>
        <taxon>Spirurina</taxon>
        <taxon>Ascaridomorpha</taxon>
        <taxon>Ascaridoidea</taxon>
        <taxon>Ascarididae</taxon>
        <taxon>Ascaris</taxon>
    </lineage>
</organism>
<evidence type="ECO:0000313" key="2">
    <source>
        <dbReference type="Proteomes" id="UP000036681"/>
    </source>
</evidence>